<dbReference type="InterPro" id="IPR041988">
    <property type="entry name" value="Ribosomal_uL24_KOW"/>
</dbReference>
<organism evidence="5 6">
    <name type="scientific">Colletotrichum cuscutae</name>
    <dbReference type="NCBI Taxonomy" id="1209917"/>
    <lineage>
        <taxon>Eukaryota</taxon>
        <taxon>Fungi</taxon>
        <taxon>Dikarya</taxon>
        <taxon>Ascomycota</taxon>
        <taxon>Pezizomycotina</taxon>
        <taxon>Sordariomycetes</taxon>
        <taxon>Hypocreomycetidae</taxon>
        <taxon>Glomerellales</taxon>
        <taxon>Glomerellaceae</taxon>
        <taxon>Colletotrichum</taxon>
        <taxon>Colletotrichum acutatum species complex</taxon>
    </lineage>
</organism>
<evidence type="ECO:0000313" key="6">
    <source>
        <dbReference type="Proteomes" id="UP001239213"/>
    </source>
</evidence>
<dbReference type="GO" id="GO:1990904">
    <property type="term" value="C:ribonucleoprotein complex"/>
    <property type="evidence" value="ECO:0007669"/>
    <property type="project" value="UniProtKB-KW"/>
</dbReference>
<dbReference type="Proteomes" id="UP001239213">
    <property type="component" value="Unassembled WGS sequence"/>
</dbReference>
<protein>
    <submittedName>
        <fullName evidence="5">KOW domain-containing protein domain-containing protein</fullName>
    </submittedName>
</protein>
<sequence length="520" mass="57874">MWGLFIHPSTASLAPTQWDGLFASQCEGSCQVAHALRCGPACLIIRAASLDPPRPRPVAAGAVEAPDPSEISKSPIQGRRRQTIAAPASPTPVHPRTRYSTGRKTRRLRQFDRPGSNKSKYPSQLAGSHPPTMQRIIKRTVQAEKQVARRMKKRARGEGGAEKAQRFRDQKNMLTELNQDIKAARLARQEKWDLGPLAPRRDMFETYGALQTNRQGRSTPLKPDEIEARCEWAGGVEYLNLAVKDRVVLLEGPEKGKIDRIASINLEYGTVQLEEIGKVTVHVPESFQNLLDAPTTQNAAMNIPISAIRLVHPIVDPATGVARDVVVRQLARGPVKWSRTTGWRAWTRYIPGANIAIPWPEREAEVREDQPGDTLRLDAEAATFVPTLLSPPMPASVIDELRNKYSRFRTRHEDEYIMRKEAEEAEKKALKKASADALASMRTPLQELNRELRDARRARGKPELSSDMFERIGEIMARNKATVQGDTSAWNVPTPKLFGSKTAAAAAEVPKETESHPPPQ</sequence>
<gene>
    <name evidence="5" type="ORF">CCUS01_04501</name>
</gene>
<evidence type="ECO:0000313" key="5">
    <source>
        <dbReference type="EMBL" id="KAK1481388.1"/>
    </source>
</evidence>
<dbReference type="InterPro" id="IPR014722">
    <property type="entry name" value="Rib_uL2_dom2"/>
</dbReference>
<name>A0AAI9VFE7_9PEZI</name>
<dbReference type="EMBL" id="MPDP01000101">
    <property type="protein sequence ID" value="KAK1481388.1"/>
    <property type="molecule type" value="Genomic_DNA"/>
</dbReference>
<keyword evidence="2" id="KW-0689">Ribosomal protein</keyword>
<dbReference type="Pfam" id="PF22682">
    <property type="entry name" value="Ribosomal_uL24m-like"/>
    <property type="match status" value="1"/>
</dbReference>
<dbReference type="SUPFAM" id="SSF50104">
    <property type="entry name" value="Translation proteins SH3-like domain"/>
    <property type="match status" value="1"/>
</dbReference>
<accession>A0AAI9VFE7</accession>
<evidence type="ECO:0000256" key="4">
    <source>
        <dbReference type="SAM" id="MobiDB-lite"/>
    </source>
</evidence>
<keyword evidence="3" id="KW-0687">Ribonucleoprotein</keyword>
<dbReference type="AlphaFoldDB" id="A0AAI9VFE7"/>
<dbReference type="GO" id="GO:0003735">
    <property type="term" value="F:structural constituent of ribosome"/>
    <property type="evidence" value="ECO:0007669"/>
    <property type="project" value="InterPro"/>
</dbReference>
<comment type="similarity">
    <text evidence="1">Belongs to the universal ribosomal protein uL24 family.</text>
</comment>
<feature type="region of interest" description="Disordered" evidence="4">
    <location>
        <begin position="59"/>
        <end position="130"/>
    </location>
</feature>
<feature type="compositionally biased region" description="Basic residues" evidence="4">
    <location>
        <begin position="95"/>
        <end position="108"/>
    </location>
</feature>
<comment type="caution">
    <text evidence="5">The sequence shown here is derived from an EMBL/GenBank/DDBJ whole genome shotgun (WGS) entry which is preliminary data.</text>
</comment>
<dbReference type="GO" id="GO:0006412">
    <property type="term" value="P:translation"/>
    <property type="evidence" value="ECO:0007669"/>
    <property type="project" value="InterPro"/>
</dbReference>
<feature type="compositionally biased region" description="Polar residues" evidence="4">
    <location>
        <begin position="116"/>
        <end position="126"/>
    </location>
</feature>
<dbReference type="PANTHER" id="PTHR12903">
    <property type="entry name" value="MITOCHONDRIAL RIBOSOMAL PROTEIN L24"/>
    <property type="match status" value="1"/>
</dbReference>
<dbReference type="InterPro" id="IPR008991">
    <property type="entry name" value="Translation_prot_SH3-like_sf"/>
</dbReference>
<evidence type="ECO:0000256" key="2">
    <source>
        <dbReference type="ARBA" id="ARBA00022980"/>
    </source>
</evidence>
<dbReference type="GO" id="GO:0003723">
    <property type="term" value="F:RNA binding"/>
    <property type="evidence" value="ECO:0007669"/>
    <property type="project" value="InterPro"/>
</dbReference>
<proteinExistence type="inferred from homology"/>
<evidence type="ECO:0000256" key="1">
    <source>
        <dbReference type="ARBA" id="ARBA00010618"/>
    </source>
</evidence>
<dbReference type="InterPro" id="IPR003256">
    <property type="entry name" value="Ribosomal_uL24"/>
</dbReference>
<dbReference type="Gene3D" id="2.30.30.30">
    <property type="match status" value="1"/>
</dbReference>
<feature type="compositionally biased region" description="Basic and acidic residues" evidence="4">
    <location>
        <begin position="509"/>
        <end position="520"/>
    </location>
</feature>
<dbReference type="CDD" id="cd06089">
    <property type="entry name" value="KOW_RPL26"/>
    <property type="match status" value="1"/>
</dbReference>
<feature type="region of interest" description="Disordered" evidence="4">
    <location>
        <begin position="500"/>
        <end position="520"/>
    </location>
</feature>
<evidence type="ECO:0000256" key="3">
    <source>
        <dbReference type="ARBA" id="ARBA00023274"/>
    </source>
</evidence>
<keyword evidence="6" id="KW-1185">Reference proteome</keyword>
<reference evidence="5" key="1">
    <citation type="submission" date="2016-11" db="EMBL/GenBank/DDBJ databases">
        <title>The genome sequence of Colletotrichum cuscutae.</title>
        <authorList>
            <person name="Baroncelli R."/>
        </authorList>
    </citation>
    <scope>NUCLEOTIDE SEQUENCE</scope>
    <source>
        <strain evidence="5">IMI 304802</strain>
    </source>
</reference>
<dbReference type="GO" id="GO:0005840">
    <property type="term" value="C:ribosome"/>
    <property type="evidence" value="ECO:0007669"/>
    <property type="project" value="UniProtKB-KW"/>
</dbReference>